<comment type="caution">
    <text evidence="3">The sequence shown here is derived from an EMBL/GenBank/DDBJ whole genome shotgun (WGS) entry which is preliminary data.</text>
</comment>
<sequence>MSNAYKRASLVLQKATGPKWKQELVSDHKFDFIDIEDFREHNCMLAIRYILLLCSVVVSVMVYGADLWSAAILLIYDKWSLSTQPKIPFYISKWIYVGCIALSFMLLAWEIRKTRNVMATRDISLAVTNPLAYRTYSVRSYIHFCLLQKIKSSTRWSDVVIFYVFYTLKGWKRVIVAQGPRQIIAGITVYALLKSAWTDANGGFKFSDDWDTYGKDWPQRVALVLMCFTCILWILSALSILLAVLLYFPILCQIQGNLKEYCCHKIDKRIDELLEKQRKKRLRENERKYANSISSKKSKRHNKKDGDQVIEAMPALPTLPKIDNVDLYAGEKKNSPWLYQHHEQQNSFYYDSQPMTPLESSYSLQRNPTNKYDPYNEAPRIQYQNSVHQPAKAYTQPDNTTSNYYYSQQPQYSDHSTAYNTPTTAPSYNQPASHDTSTTTVNKPHARDDYSSVAGHSQQSYSRNTHMTNGGYSQASNDNYSLAAKSPSHQYQQQQHAHYQQSYEDLSATTQTANASSYDDYFQNAAPHATPKQQKYTNYI</sequence>
<keyword evidence="2" id="KW-0812">Transmembrane</keyword>
<dbReference type="GO" id="GO:0005886">
    <property type="term" value="C:plasma membrane"/>
    <property type="evidence" value="ECO:0007669"/>
    <property type="project" value="InterPro"/>
</dbReference>
<dbReference type="EMBL" id="JAAECE010000006">
    <property type="protein sequence ID" value="KAF1800006.1"/>
    <property type="molecule type" value="Genomic_DNA"/>
</dbReference>
<feature type="transmembrane region" description="Helical" evidence="2">
    <location>
        <begin position="221"/>
        <end position="248"/>
    </location>
</feature>
<reference evidence="3 4" key="1">
    <citation type="submission" date="2019-09" db="EMBL/GenBank/DDBJ databases">
        <authorList>
            <consortium name="DOE Joint Genome Institute"/>
            <person name="Mondo S.J."/>
            <person name="Navarro-Mendoza M.I."/>
            <person name="Perez-Arques C."/>
            <person name="Panchal S."/>
            <person name="Nicolas F.E."/>
            <person name="Ganguly P."/>
            <person name="Pangilinan J."/>
            <person name="Grigoriev I."/>
            <person name="Heitman J."/>
            <person name="Sanya K."/>
            <person name="Garre V."/>
        </authorList>
    </citation>
    <scope>NUCLEOTIDE SEQUENCE [LARGE SCALE GENOMIC DNA]</scope>
    <source>
        <strain evidence="3 4">MU402</strain>
    </source>
</reference>
<protein>
    <recommendedName>
        <fullName evidence="5">Vacuole protein</fullName>
    </recommendedName>
</protein>
<keyword evidence="2" id="KW-1133">Transmembrane helix</keyword>
<accession>A0A8H4BEM4</accession>
<evidence type="ECO:0008006" key="5">
    <source>
        <dbReference type="Google" id="ProtNLM"/>
    </source>
</evidence>
<evidence type="ECO:0000313" key="3">
    <source>
        <dbReference type="EMBL" id="KAF1800006.1"/>
    </source>
</evidence>
<organism evidence="3 4">
    <name type="scientific">Mucor circinelloides f. lusitanicus</name>
    <name type="common">Mucor racemosus var. lusitanicus</name>
    <dbReference type="NCBI Taxonomy" id="29924"/>
    <lineage>
        <taxon>Eukaryota</taxon>
        <taxon>Fungi</taxon>
        <taxon>Fungi incertae sedis</taxon>
        <taxon>Mucoromycota</taxon>
        <taxon>Mucoromycotina</taxon>
        <taxon>Mucoromycetes</taxon>
        <taxon>Mucorales</taxon>
        <taxon>Mucorineae</taxon>
        <taxon>Mucoraceae</taxon>
        <taxon>Mucor</taxon>
    </lineage>
</organism>
<dbReference type="Pfam" id="PF16944">
    <property type="entry name" value="KCH"/>
    <property type="match status" value="1"/>
</dbReference>
<dbReference type="PANTHER" id="PTHR36424:SF1">
    <property type="entry name" value="LOW AFFINITY K(+) TRANSPORTER 1-RELATED"/>
    <property type="match status" value="1"/>
</dbReference>
<feature type="region of interest" description="Disordered" evidence="1">
    <location>
        <begin position="351"/>
        <end position="476"/>
    </location>
</feature>
<feature type="compositionally biased region" description="Polar residues" evidence="1">
    <location>
        <begin position="351"/>
        <end position="370"/>
    </location>
</feature>
<feature type="compositionally biased region" description="Polar residues" evidence="1">
    <location>
        <begin position="414"/>
        <end position="442"/>
    </location>
</feature>
<feature type="region of interest" description="Disordered" evidence="1">
    <location>
        <begin position="285"/>
        <end position="306"/>
    </location>
</feature>
<keyword evidence="2" id="KW-0472">Membrane</keyword>
<feature type="transmembrane region" description="Helical" evidence="2">
    <location>
        <begin position="49"/>
        <end position="75"/>
    </location>
</feature>
<feature type="compositionally biased region" description="Polar residues" evidence="1">
    <location>
        <begin position="454"/>
        <end position="476"/>
    </location>
</feature>
<evidence type="ECO:0000256" key="2">
    <source>
        <dbReference type="SAM" id="Phobius"/>
    </source>
</evidence>
<evidence type="ECO:0000256" key="1">
    <source>
        <dbReference type="SAM" id="MobiDB-lite"/>
    </source>
</evidence>
<feature type="transmembrane region" description="Helical" evidence="2">
    <location>
        <begin position="87"/>
        <end position="109"/>
    </location>
</feature>
<dbReference type="GO" id="GO:0015079">
    <property type="term" value="F:potassium ion transmembrane transporter activity"/>
    <property type="evidence" value="ECO:0007669"/>
    <property type="project" value="InterPro"/>
</dbReference>
<dbReference type="AlphaFoldDB" id="A0A8H4BEM4"/>
<feature type="compositionally biased region" description="Low complexity" evidence="1">
    <location>
        <begin position="402"/>
        <end position="413"/>
    </location>
</feature>
<dbReference type="InterPro" id="IPR031606">
    <property type="entry name" value="Kch1/2"/>
</dbReference>
<evidence type="ECO:0000313" key="4">
    <source>
        <dbReference type="Proteomes" id="UP000469890"/>
    </source>
</evidence>
<proteinExistence type="predicted"/>
<dbReference type="Proteomes" id="UP000469890">
    <property type="component" value="Unassembled WGS sequence"/>
</dbReference>
<name>A0A8H4BEM4_MUCCL</name>
<dbReference type="PANTHER" id="PTHR36424">
    <property type="entry name" value="PHEROMONE-REGULATED MEMBRANE PROTEIN 6"/>
    <property type="match status" value="1"/>
</dbReference>
<gene>
    <name evidence="3" type="ORF">FB192DRAFT_1330738</name>
</gene>